<dbReference type="EMBL" id="FNCN01000005">
    <property type="protein sequence ID" value="SDG52617.1"/>
    <property type="molecule type" value="Genomic_DNA"/>
</dbReference>
<proteinExistence type="predicted"/>
<dbReference type="Proteomes" id="UP000198923">
    <property type="component" value="Unassembled WGS sequence"/>
</dbReference>
<organism evidence="1 2">
    <name type="scientific">Sinosporangium album</name>
    <dbReference type="NCBI Taxonomy" id="504805"/>
    <lineage>
        <taxon>Bacteria</taxon>
        <taxon>Bacillati</taxon>
        <taxon>Actinomycetota</taxon>
        <taxon>Actinomycetes</taxon>
        <taxon>Streptosporangiales</taxon>
        <taxon>Streptosporangiaceae</taxon>
        <taxon>Sinosporangium</taxon>
    </lineage>
</organism>
<evidence type="ECO:0000313" key="1">
    <source>
        <dbReference type="EMBL" id="SDG52617.1"/>
    </source>
</evidence>
<sequence>MTWFVYRSHYEGPLSKRVRRLPDATALDWFRRGFEVAGDALADIETWVSAELGGDVHGLSSVFVAAREHRLPPPADWDGLREVLQAHLRVDGEVRVEPSFVRALTDDDEIQLAYYFCDDSFVGAHPDLLAFHLWEGWRLPDVPLSIRKEVSLPAQLSQLLQEFQSSRGETLFTPLDQIEELSFARAGGEGTTYALLLTFADGASRGRVGPVAIPGTRLPDLAARLREPVGPDAWPSELLILRALVAPGERDLTSALGRCNLWPSFTEWPVPVDLAGDHAVAHEDAMRHIRFRGPEEGRDPGKTLIHTAAHTAQMSIHLSGFFGYQQWILFDDVWARAYESLARSLLRFASSDPVAPAGRLPG</sequence>
<dbReference type="RefSeq" id="WP_176955310.1">
    <property type="nucleotide sequence ID" value="NZ_FNCN01000005.1"/>
</dbReference>
<gene>
    <name evidence="1" type="ORF">SAMN05421505_10534</name>
</gene>
<protein>
    <submittedName>
        <fullName evidence="1">Uncharacterized protein</fullName>
    </submittedName>
</protein>
<name>A0A1G7UYP1_9ACTN</name>
<accession>A0A1G7UYP1</accession>
<keyword evidence="2" id="KW-1185">Reference proteome</keyword>
<reference evidence="1 2" key="1">
    <citation type="submission" date="2016-10" db="EMBL/GenBank/DDBJ databases">
        <authorList>
            <person name="de Groot N.N."/>
        </authorList>
    </citation>
    <scope>NUCLEOTIDE SEQUENCE [LARGE SCALE GENOMIC DNA]</scope>
    <source>
        <strain evidence="1 2">CPCC 201354</strain>
    </source>
</reference>
<evidence type="ECO:0000313" key="2">
    <source>
        <dbReference type="Proteomes" id="UP000198923"/>
    </source>
</evidence>
<dbReference type="AlphaFoldDB" id="A0A1G7UYP1"/>